<dbReference type="AlphaFoldDB" id="A0AAN8EH44"/>
<gene>
    <name evidence="2" type="ORF">CgunFtcFv8_027646</name>
</gene>
<dbReference type="EMBL" id="JAURVH010000184">
    <property type="protein sequence ID" value="KAK5936228.1"/>
    <property type="molecule type" value="Genomic_DNA"/>
</dbReference>
<comment type="caution">
    <text evidence="2">The sequence shown here is derived from an EMBL/GenBank/DDBJ whole genome shotgun (WGS) entry which is preliminary data.</text>
</comment>
<proteinExistence type="predicted"/>
<keyword evidence="3" id="KW-1185">Reference proteome</keyword>
<organism evidence="2 3">
    <name type="scientific">Champsocephalus gunnari</name>
    <name type="common">Mackerel icefish</name>
    <dbReference type="NCBI Taxonomy" id="52237"/>
    <lineage>
        <taxon>Eukaryota</taxon>
        <taxon>Metazoa</taxon>
        <taxon>Chordata</taxon>
        <taxon>Craniata</taxon>
        <taxon>Vertebrata</taxon>
        <taxon>Euteleostomi</taxon>
        <taxon>Actinopterygii</taxon>
        <taxon>Neopterygii</taxon>
        <taxon>Teleostei</taxon>
        <taxon>Neoteleostei</taxon>
        <taxon>Acanthomorphata</taxon>
        <taxon>Eupercaria</taxon>
        <taxon>Perciformes</taxon>
        <taxon>Notothenioidei</taxon>
        <taxon>Channichthyidae</taxon>
        <taxon>Champsocephalus</taxon>
    </lineage>
</organism>
<evidence type="ECO:0000256" key="1">
    <source>
        <dbReference type="SAM" id="MobiDB-lite"/>
    </source>
</evidence>
<evidence type="ECO:0000313" key="2">
    <source>
        <dbReference type="EMBL" id="KAK5936228.1"/>
    </source>
</evidence>
<protein>
    <submittedName>
        <fullName evidence="2">Uncharacterized protein</fullName>
    </submittedName>
</protein>
<name>A0AAN8EH44_CHAGU</name>
<evidence type="ECO:0000313" key="3">
    <source>
        <dbReference type="Proteomes" id="UP001331515"/>
    </source>
</evidence>
<sequence>MCVLSAPQRQFPGVSLPRSSISCRRLSLSVSNWIWRDDRLGIERGQEVLLSVVHYRRADERAEDRNPPTSDVQMKHRQRDEEEEIYYCREAMESG</sequence>
<dbReference type="Proteomes" id="UP001331515">
    <property type="component" value="Unassembled WGS sequence"/>
</dbReference>
<accession>A0AAN8EH44</accession>
<reference evidence="2 3" key="1">
    <citation type="journal article" date="2023" name="Mol. Biol. Evol.">
        <title>Genomics of Secondarily Temperate Adaptation in the Only Non-Antarctic Icefish.</title>
        <authorList>
            <person name="Rivera-Colon A.G."/>
            <person name="Rayamajhi N."/>
            <person name="Minhas B.F."/>
            <person name="Madrigal G."/>
            <person name="Bilyk K.T."/>
            <person name="Yoon V."/>
            <person name="Hune M."/>
            <person name="Gregory S."/>
            <person name="Cheng C.H.C."/>
            <person name="Catchen J.M."/>
        </authorList>
    </citation>
    <scope>NUCLEOTIDE SEQUENCE [LARGE SCALE GENOMIC DNA]</scope>
    <source>
        <tissue evidence="2">White muscle</tissue>
    </source>
</reference>
<feature type="region of interest" description="Disordered" evidence="1">
    <location>
        <begin position="59"/>
        <end position="81"/>
    </location>
</feature>